<reference evidence="2 3" key="1">
    <citation type="journal article" date="2020" name="Nature">
        <title>Isolation of an archaeon at the prokaryote-eukaryote interface.</title>
        <authorList>
            <person name="Imachi H."/>
            <person name="Nobu M.K."/>
            <person name="Nakahara N."/>
            <person name="Morono Y."/>
            <person name="Ogawara M."/>
            <person name="Takaki Y."/>
            <person name="Takano Y."/>
            <person name="Uematsu K."/>
            <person name="Ikuta T."/>
            <person name="Ito M."/>
            <person name="Matsui Y."/>
            <person name="Miyazaki M."/>
            <person name="Murata K."/>
            <person name="Saito Y."/>
            <person name="Sakai S."/>
            <person name="Song C."/>
            <person name="Tasumi E."/>
            <person name="Yamanaka Y."/>
            <person name="Yamaguchi T."/>
            <person name="Kamagata Y."/>
            <person name="Tamaki H."/>
            <person name="Takai K."/>
        </authorList>
    </citation>
    <scope>NUCLEOTIDE SEQUENCE [LARGE SCALE GENOMIC DNA]</scope>
    <source>
        <strain evidence="2 3">MK-D1</strain>
    </source>
</reference>
<feature type="transmembrane region" description="Helical" evidence="1">
    <location>
        <begin position="269"/>
        <end position="288"/>
    </location>
</feature>
<evidence type="ECO:0000256" key="1">
    <source>
        <dbReference type="SAM" id="Phobius"/>
    </source>
</evidence>
<proteinExistence type="predicted"/>
<evidence type="ECO:0008006" key="4">
    <source>
        <dbReference type="Google" id="ProtNLM"/>
    </source>
</evidence>
<feature type="transmembrane region" description="Helical" evidence="1">
    <location>
        <begin position="27"/>
        <end position="47"/>
    </location>
</feature>
<dbReference type="RefSeq" id="WP_147664846.1">
    <property type="nucleotide sequence ID" value="NZ_CP042905.2"/>
</dbReference>
<dbReference type="OrthoDB" id="386240at2157"/>
<organism evidence="2 3">
    <name type="scientific">Promethearchaeum syntrophicum</name>
    <dbReference type="NCBI Taxonomy" id="2594042"/>
    <lineage>
        <taxon>Archaea</taxon>
        <taxon>Promethearchaeati</taxon>
        <taxon>Promethearchaeota</taxon>
        <taxon>Promethearchaeia</taxon>
        <taxon>Promethearchaeales</taxon>
        <taxon>Promethearchaeaceae</taxon>
        <taxon>Promethearchaeum</taxon>
    </lineage>
</organism>
<keyword evidence="1" id="KW-0472">Membrane</keyword>
<dbReference type="KEGG" id="psyt:DSAG12_03807"/>
<feature type="transmembrane region" description="Helical" evidence="1">
    <location>
        <begin position="75"/>
        <end position="97"/>
    </location>
</feature>
<sequence>MSSEIEGHEKIEEQPTSTLKKLNSASVALIIGIIISLVIIFLIWILTPNLSKFEDILSPDQGAAWYYWKLPERNFWIMFSAWFLYAVHQIFIWVTIYSAQKQKYKTTEELKKLNYVSLFGNLFFILLHIIHTQLFYDKTAQDAPIWTSQGSVILMLSIIIVMETPRRGFIFGKKINFKKNVIRFFRKYHGYYISWALIYTFWFHPATGTLAHIWGFLYMFLLLLQGSLMYTRIHTNKYWTVLLESLVAIHGALVAVWQAQAADISLQNSMWPMFFLGFLAMFILGYMYGLGWPRIVHIMVSLAYVLFMVWLYSSWGYGRDLSKFLSFEFLWIPIILFAIALVFGYGGNLISKIKKRSD</sequence>
<reference evidence="2 3" key="2">
    <citation type="journal article" date="2024" name="Int. J. Syst. Evol. Microbiol.">
        <title>Promethearchaeum syntrophicum gen. nov., sp. nov., an anaerobic, obligately syntrophic archaeon, the first isolate of the lineage 'Asgard' archaea, and proposal of the new archaeal phylum Promethearchaeota phyl. nov. and kingdom Promethearchaeati regn. nov.</title>
        <authorList>
            <person name="Imachi H."/>
            <person name="Nobu M.K."/>
            <person name="Kato S."/>
            <person name="Takaki Y."/>
            <person name="Miyazaki M."/>
            <person name="Miyata M."/>
            <person name="Ogawara M."/>
            <person name="Saito Y."/>
            <person name="Sakai S."/>
            <person name="Tahara Y.O."/>
            <person name="Takano Y."/>
            <person name="Tasumi E."/>
            <person name="Uematsu K."/>
            <person name="Yoshimura T."/>
            <person name="Itoh T."/>
            <person name="Ohkuma M."/>
            <person name="Takai K."/>
        </authorList>
    </citation>
    <scope>NUCLEOTIDE SEQUENCE [LARGE SCALE GENOMIC DNA]</scope>
    <source>
        <strain evidence="2 3">MK-D1</strain>
    </source>
</reference>
<accession>A0A5B9DF54</accession>
<feature type="transmembrane region" description="Helical" evidence="1">
    <location>
        <begin position="184"/>
        <end position="204"/>
    </location>
</feature>
<evidence type="ECO:0000313" key="3">
    <source>
        <dbReference type="Proteomes" id="UP000321408"/>
    </source>
</evidence>
<gene>
    <name evidence="2" type="ORF">DSAG12_03807</name>
</gene>
<feature type="transmembrane region" description="Helical" evidence="1">
    <location>
        <begin position="329"/>
        <end position="350"/>
    </location>
</feature>
<keyword evidence="3" id="KW-1185">Reference proteome</keyword>
<name>A0A5B9DF54_9ARCH</name>
<dbReference type="EMBL" id="CP042905">
    <property type="protein sequence ID" value="QEE17969.1"/>
    <property type="molecule type" value="Genomic_DNA"/>
</dbReference>
<feature type="transmembrane region" description="Helical" evidence="1">
    <location>
        <begin position="295"/>
        <end position="317"/>
    </location>
</feature>
<protein>
    <recommendedName>
        <fullName evidence="4">Serine active site containing 1-like protein</fullName>
    </recommendedName>
</protein>
<evidence type="ECO:0000313" key="2">
    <source>
        <dbReference type="EMBL" id="QEE17969.1"/>
    </source>
</evidence>
<keyword evidence="1" id="KW-1133">Transmembrane helix</keyword>
<keyword evidence="1" id="KW-0812">Transmembrane</keyword>
<dbReference type="AlphaFoldDB" id="A0A5B9DF54"/>
<feature type="transmembrane region" description="Helical" evidence="1">
    <location>
        <begin position="210"/>
        <end position="231"/>
    </location>
</feature>
<feature type="transmembrane region" description="Helical" evidence="1">
    <location>
        <begin position="113"/>
        <end position="131"/>
    </location>
</feature>
<dbReference type="Proteomes" id="UP000321408">
    <property type="component" value="Chromosome"/>
</dbReference>
<feature type="transmembrane region" description="Helical" evidence="1">
    <location>
        <begin position="143"/>
        <end position="163"/>
    </location>
</feature>
<feature type="transmembrane region" description="Helical" evidence="1">
    <location>
        <begin position="238"/>
        <end position="257"/>
    </location>
</feature>
<dbReference type="GeneID" id="41331775"/>